<dbReference type="InterPro" id="IPR040626">
    <property type="entry name" value="Pepdidase_M14_N"/>
</dbReference>
<comment type="caution">
    <text evidence="6">The sequence shown here is derived from an EMBL/GenBank/DDBJ whole genome shotgun (WGS) entry which is preliminary data.</text>
</comment>
<dbReference type="Proteomes" id="UP001162131">
    <property type="component" value="Unassembled WGS sequence"/>
</dbReference>
<dbReference type="AlphaFoldDB" id="A0AAU9J812"/>
<evidence type="ECO:0000256" key="3">
    <source>
        <dbReference type="PROSITE-ProRule" id="PRU01379"/>
    </source>
</evidence>
<dbReference type="PANTHER" id="PTHR12756">
    <property type="entry name" value="CYTOSOLIC CARBOXYPEPTIDASE"/>
    <property type="match status" value="1"/>
</dbReference>
<dbReference type="Gene3D" id="2.60.40.3120">
    <property type="match status" value="1"/>
</dbReference>
<dbReference type="EMBL" id="CAJZBQ010000028">
    <property type="protein sequence ID" value="CAG9321330.1"/>
    <property type="molecule type" value="Genomic_DNA"/>
</dbReference>
<evidence type="ECO:0000256" key="1">
    <source>
        <dbReference type="ARBA" id="ARBA00001947"/>
    </source>
</evidence>
<feature type="domain" description="Peptidase M14" evidence="5">
    <location>
        <begin position="350"/>
        <end position="602"/>
    </location>
</feature>
<sequence length="843" mass="98254">MNIENIDDSWLKELYSVIPPPLPLRNTPFIKKEVLLPKRKRFKLKSYEPTSIFHEEICKQQENTERPMTPKEEKKIFKQNSKDKLFLEFLQDKKEYPLEKRENSETINIYCTCKNRSESYMTFKKYIENYIVPIPLYFKDHSDEIFKHPSSLSKFQFVYVKQRPNNFKQYIQTLQDPWLPIYNDGEIVNVGVCELHRPSLQKRLKLRSAALEVSEFIFDSEFESGNLDKVVKVKNNEFNLFLTADTNTKGHTQWFYFSVKNIHKEQTITLDIMNFTKNGSLFNRGMRPVAFSVKQYQKHRQGWNRAGFDVRYMKNSLIRDINGKISHYYTLSFKYKFIYDNDTVYFAYSEPYTYTRLRTFLDSLKLHASNANFDYSESVLCTTLGGLNCPLIKIRPKDTKEYPIVAISARVHPGETVGSWMAEGLLRFLTSNSAEAEKARKCCEFLIIPMLNPDGVVCGNYRSDLSGVDLNRKWKNPGSDIYPTIYSTKELVKGIRAYVDLHGHSKKDYCFMYGNSFSRKEETYWQGKVLPFLLSKLTSHFNYSTSRFFSSDLHSNTARAVVCRELEVLHSFTLEASFHGYRTSELLKEFTREELMEVGNSLGIALYGLIKINGKFINSQESLWEQVELFKRQIDASKRHQILNNFKGRENIRTSVSARKETLSPIEQRTATQGALSFDGGINVLKNLFETQVEDLPTLVEENNSSGSDSDPSEDNFDEEEQNNLQIVAKKVSLEAKLVAAHNHMITSKPSSNHFREIFDEKKNEFQLKMVDSIFIGSRRSARNNNMQKNRLGSLDSNRAMEMKRNQISSWMRYMTPTSRKEQYKLLVLKAQRLSEIPKLKNL</sequence>
<evidence type="ECO:0000313" key="7">
    <source>
        <dbReference type="Proteomes" id="UP001162131"/>
    </source>
</evidence>
<dbReference type="Gene3D" id="3.40.630.10">
    <property type="entry name" value="Zn peptidases"/>
    <property type="match status" value="1"/>
</dbReference>
<feature type="compositionally biased region" description="Acidic residues" evidence="4">
    <location>
        <begin position="711"/>
        <end position="721"/>
    </location>
</feature>
<name>A0AAU9J812_9CILI</name>
<dbReference type="PANTHER" id="PTHR12756:SF11">
    <property type="entry name" value="CYTOSOLIC CARBOXYPEPTIDASE 1"/>
    <property type="match status" value="1"/>
</dbReference>
<reference evidence="6" key="1">
    <citation type="submission" date="2021-09" db="EMBL/GenBank/DDBJ databases">
        <authorList>
            <consortium name="AG Swart"/>
            <person name="Singh M."/>
            <person name="Singh A."/>
            <person name="Seah K."/>
            <person name="Emmerich C."/>
        </authorList>
    </citation>
    <scope>NUCLEOTIDE SEQUENCE</scope>
    <source>
        <strain evidence="6">ATCC30299</strain>
    </source>
</reference>
<evidence type="ECO:0000313" key="6">
    <source>
        <dbReference type="EMBL" id="CAG9321330.1"/>
    </source>
</evidence>
<comment type="cofactor">
    <cofactor evidence="1">
        <name>Zn(2+)</name>
        <dbReference type="ChEBI" id="CHEBI:29105"/>
    </cofactor>
</comment>
<feature type="active site" description="Proton donor/acceptor" evidence="3">
    <location>
        <position position="575"/>
    </location>
</feature>
<organism evidence="6 7">
    <name type="scientific">Blepharisma stoltei</name>
    <dbReference type="NCBI Taxonomy" id="1481888"/>
    <lineage>
        <taxon>Eukaryota</taxon>
        <taxon>Sar</taxon>
        <taxon>Alveolata</taxon>
        <taxon>Ciliophora</taxon>
        <taxon>Postciliodesmatophora</taxon>
        <taxon>Heterotrichea</taxon>
        <taxon>Heterotrichida</taxon>
        <taxon>Blepharismidae</taxon>
        <taxon>Blepharisma</taxon>
    </lineage>
</organism>
<dbReference type="InterPro" id="IPR000834">
    <property type="entry name" value="Peptidase_M14"/>
</dbReference>
<dbReference type="Pfam" id="PF18027">
    <property type="entry name" value="Pepdidase_M14_N"/>
    <property type="match status" value="1"/>
</dbReference>
<dbReference type="InterPro" id="IPR050821">
    <property type="entry name" value="Cytosolic_carboxypeptidase"/>
</dbReference>
<keyword evidence="7" id="KW-1185">Reference proteome</keyword>
<feature type="region of interest" description="Disordered" evidence="4">
    <location>
        <begin position="701"/>
        <end position="721"/>
    </location>
</feature>
<dbReference type="SUPFAM" id="SSF53187">
    <property type="entry name" value="Zn-dependent exopeptidases"/>
    <property type="match status" value="1"/>
</dbReference>
<dbReference type="Pfam" id="PF00246">
    <property type="entry name" value="Peptidase_M14"/>
    <property type="match status" value="1"/>
</dbReference>
<dbReference type="PROSITE" id="PS52035">
    <property type="entry name" value="PEPTIDASE_M14"/>
    <property type="match status" value="1"/>
</dbReference>
<evidence type="ECO:0000256" key="4">
    <source>
        <dbReference type="SAM" id="MobiDB-lite"/>
    </source>
</evidence>
<feature type="compositionally biased region" description="Polar residues" evidence="4">
    <location>
        <begin position="701"/>
        <end position="710"/>
    </location>
</feature>
<accession>A0AAU9J812</accession>
<protein>
    <recommendedName>
        <fullName evidence="5">Peptidase M14 domain-containing protein</fullName>
    </recommendedName>
</protein>
<evidence type="ECO:0000259" key="5">
    <source>
        <dbReference type="PROSITE" id="PS52035"/>
    </source>
</evidence>
<dbReference type="GO" id="GO:0006508">
    <property type="term" value="P:proteolysis"/>
    <property type="evidence" value="ECO:0007669"/>
    <property type="project" value="InterPro"/>
</dbReference>
<evidence type="ECO:0000256" key="2">
    <source>
        <dbReference type="ARBA" id="ARBA00005988"/>
    </source>
</evidence>
<comment type="similarity">
    <text evidence="2 3">Belongs to the peptidase M14 family.</text>
</comment>
<dbReference type="GO" id="GO:0008270">
    <property type="term" value="F:zinc ion binding"/>
    <property type="evidence" value="ECO:0007669"/>
    <property type="project" value="InterPro"/>
</dbReference>
<gene>
    <name evidence="6" type="ORF">BSTOLATCC_MIC28615</name>
</gene>
<dbReference type="GO" id="GO:0004181">
    <property type="term" value="F:metallocarboxypeptidase activity"/>
    <property type="evidence" value="ECO:0007669"/>
    <property type="project" value="InterPro"/>
</dbReference>
<proteinExistence type="inferred from homology"/>